<name>A0A9P1BY71_9DINO</name>
<sequence length="625" mass="70568">MSPQAQKSYNSSLEGKLSSTSGERKAIQAAVESYYALPGVPDDECESVDLQDFFNKNGVMIPDSPRNWVLLASLRRPLSRSKPSTEKHGSLSTRQQLLNSQNSLENARKRAQFQRKATSQFQGQANACTVNIQRLRHLHLIFQPLEYVPSGPIFKKHIAQVYMEDATALNPEGEDPEEQTLMNKGTGSAMNNDQRALLHLIFRKSIMKVTAKGGRATLMYRWTWFRFLIHCQLIGPDGSWDMKTPSETKVPWSLAVKIFKLFQEPNSQPPALSFSGWANALQAAIRAKGLYTTAPEVIEAVFSTFIPRAQMQMGISDQEASKEGDRSHSISSRQNSRTSSRAMSRSFSRGQSRSMSRSLSRSQSRGMSRSMSRSMSRNVGRSSSRALSVFSTGGSTCGEDSDDETMTDDGKLPLVWQINLAEQQICEPECLQLLHEYSRLLEILFHHYADGDKMSQDMFTVLLKELRFFPDFCQRYSLKKHLNATEVRYSEAELGFAPFVETLCRICFCFLNIYGNTAQQLAASKYKMLWVLALLEARLPRKFRKNATDHGEESEPLDHIQPQGADSLWHQRNADFDISVCDNKDIILWVTMEKLANALPILQAHVGGASTMENEIDRALSMLRR</sequence>
<dbReference type="EMBL" id="CAMXCT030000649">
    <property type="protein sequence ID" value="CAL4768956.1"/>
    <property type="molecule type" value="Genomic_DNA"/>
</dbReference>
<evidence type="ECO:0000313" key="5">
    <source>
        <dbReference type="Proteomes" id="UP001152797"/>
    </source>
</evidence>
<organism evidence="2">
    <name type="scientific">Cladocopium goreaui</name>
    <dbReference type="NCBI Taxonomy" id="2562237"/>
    <lineage>
        <taxon>Eukaryota</taxon>
        <taxon>Sar</taxon>
        <taxon>Alveolata</taxon>
        <taxon>Dinophyceae</taxon>
        <taxon>Suessiales</taxon>
        <taxon>Symbiodiniaceae</taxon>
        <taxon>Cladocopium</taxon>
    </lineage>
</organism>
<feature type="compositionally biased region" description="Low complexity" evidence="1">
    <location>
        <begin position="329"/>
        <end position="385"/>
    </location>
</feature>
<evidence type="ECO:0000313" key="4">
    <source>
        <dbReference type="EMBL" id="CAL4768956.1"/>
    </source>
</evidence>
<dbReference type="Proteomes" id="UP001152797">
    <property type="component" value="Unassembled WGS sequence"/>
</dbReference>
<dbReference type="EMBL" id="CAMXCT010000649">
    <property type="protein sequence ID" value="CAI3981644.1"/>
    <property type="molecule type" value="Genomic_DNA"/>
</dbReference>
<feature type="region of interest" description="Disordered" evidence="1">
    <location>
        <begin position="1"/>
        <end position="22"/>
    </location>
</feature>
<dbReference type="AlphaFoldDB" id="A0A9P1BY71"/>
<proteinExistence type="predicted"/>
<feature type="region of interest" description="Disordered" evidence="1">
    <location>
        <begin position="315"/>
        <end position="405"/>
    </location>
</feature>
<feature type="compositionally biased region" description="Polar residues" evidence="1">
    <location>
        <begin position="1"/>
        <end position="21"/>
    </location>
</feature>
<dbReference type="EMBL" id="CAMXCT020000649">
    <property type="protein sequence ID" value="CAL1135019.1"/>
    <property type="molecule type" value="Genomic_DNA"/>
</dbReference>
<evidence type="ECO:0000313" key="2">
    <source>
        <dbReference type="EMBL" id="CAI3981644.1"/>
    </source>
</evidence>
<evidence type="ECO:0000313" key="3">
    <source>
        <dbReference type="EMBL" id="CAL1135019.1"/>
    </source>
</evidence>
<accession>A0A9P1BY71</accession>
<comment type="caution">
    <text evidence="2">The sequence shown here is derived from an EMBL/GenBank/DDBJ whole genome shotgun (WGS) entry which is preliminary data.</text>
</comment>
<protein>
    <submittedName>
        <fullName evidence="4">2'-phosphotransferase</fullName>
    </submittedName>
</protein>
<evidence type="ECO:0000256" key="1">
    <source>
        <dbReference type="SAM" id="MobiDB-lite"/>
    </source>
</evidence>
<gene>
    <name evidence="2" type="ORF">C1SCF055_LOCUS9413</name>
</gene>
<dbReference type="OrthoDB" id="424075at2759"/>
<reference evidence="3" key="2">
    <citation type="submission" date="2024-04" db="EMBL/GenBank/DDBJ databases">
        <authorList>
            <person name="Chen Y."/>
            <person name="Shah S."/>
            <person name="Dougan E. K."/>
            <person name="Thang M."/>
            <person name="Chan C."/>
        </authorList>
    </citation>
    <scope>NUCLEOTIDE SEQUENCE [LARGE SCALE GENOMIC DNA]</scope>
</reference>
<keyword evidence="5" id="KW-1185">Reference proteome</keyword>
<feature type="compositionally biased region" description="Basic and acidic residues" evidence="1">
    <location>
        <begin position="319"/>
        <end position="328"/>
    </location>
</feature>
<reference evidence="2" key="1">
    <citation type="submission" date="2022-10" db="EMBL/GenBank/DDBJ databases">
        <authorList>
            <person name="Chen Y."/>
            <person name="Dougan E. K."/>
            <person name="Chan C."/>
            <person name="Rhodes N."/>
            <person name="Thang M."/>
        </authorList>
    </citation>
    <scope>NUCLEOTIDE SEQUENCE</scope>
</reference>